<gene>
    <name evidence="2" type="ORF">SNOG_05570</name>
</gene>
<evidence type="ECO:0000259" key="1">
    <source>
        <dbReference type="SMART" id="SM00827"/>
    </source>
</evidence>
<dbReference type="InterPro" id="IPR014043">
    <property type="entry name" value="Acyl_transferase_dom"/>
</dbReference>
<sequence length="257" mass="28658">MRRALRLESNVHRISAPGTERAVLMRDRWGPERGSMVALEADENETRVLIAFVYQQDSTTPELEIASFNGPKSHVIVGSAAAVESLGAILWRSRIEYTMLNVVTFKEPKIPIETCSRSGMWSVPTAKLIADHTCTPVYVGDTVERIETDLGQATWIEAGSNSSITDYEDEFWTQPNVPDHTDAYAEDKFDLLDGVYPAPITAYNVPSKLVAMAGWIAPKDARTRIVLHMHWHGQTLPILFRGLPSAKHAGRIKDATW</sequence>
<feature type="domain" description="Malonyl-CoA:ACP transacylase (MAT)" evidence="1">
    <location>
        <begin position="1"/>
        <end position="243"/>
    </location>
</feature>
<dbReference type="GeneID" id="5972852"/>
<reference evidence="3" key="1">
    <citation type="journal article" date="2007" name="Plant Cell">
        <title>Dothideomycete-plant interactions illuminated by genome sequencing and EST analysis of the wheat pathogen Stagonospora nodorum.</title>
        <authorList>
            <person name="Hane J.K."/>
            <person name="Lowe R.G."/>
            <person name="Solomon P.S."/>
            <person name="Tan K.C."/>
            <person name="Schoch C.L."/>
            <person name="Spatafora J.W."/>
            <person name="Crous P.W."/>
            <person name="Kodira C."/>
            <person name="Birren B.W."/>
            <person name="Galagan J.E."/>
            <person name="Torriani S.F."/>
            <person name="McDonald B.A."/>
            <person name="Oliver R.P."/>
        </authorList>
    </citation>
    <scope>NUCLEOTIDE SEQUENCE [LARGE SCALE GENOMIC DNA]</scope>
    <source>
        <strain evidence="3">SN15 / ATCC MYA-4574 / FGSC 10173</strain>
    </source>
</reference>
<evidence type="ECO:0000313" key="2">
    <source>
        <dbReference type="EMBL" id="EAT86634.1"/>
    </source>
</evidence>
<evidence type="ECO:0000313" key="3">
    <source>
        <dbReference type="Proteomes" id="UP000001055"/>
    </source>
</evidence>
<name>Q0URP4_PHANO</name>
<organism evidence="2 3">
    <name type="scientific">Phaeosphaeria nodorum (strain SN15 / ATCC MYA-4574 / FGSC 10173)</name>
    <name type="common">Glume blotch fungus</name>
    <name type="synonym">Parastagonospora nodorum</name>
    <dbReference type="NCBI Taxonomy" id="321614"/>
    <lineage>
        <taxon>Eukaryota</taxon>
        <taxon>Fungi</taxon>
        <taxon>Dikarya</taxon>
        <taxon>Ascomycota</taxon>
        <taxon>Pezizomycotina</taxon>
        <taxon>Dothideomycetes</taxon>
        <taxon>Pleosporomycetidae</taxon>
        <taxon>Pleosporales</taxon>
        <taxon>Pleosporineae</taxon>
        <taxon>Phaeosphaeriaceae</taxon>
        <taxon>Parastagonospora</taxon>
    </lineage>
</organism>
<dbReference type="SMART" id="SM00827">
    <property type="entry name" value="PKS_AT"/>
    <property type="match status" value="1"/>
</dbReference>
<dbReference type="RefSeq" id="XP_001795975.1">
    <property type="nucleotide sequence ID" value="XM_001795923.1"/>
</dbReference>
<dbReference type="STRING" id="321614.Q0URP4"/>
<dbReference type="InterPro" id="IPR001227">
    <property type="entry name" value="Ac_transferase_dom_sf"/>
</dbReference>
<protein>
    <recommendedName>
        <fullName evidence="1">Malonyl-CoA:ACP transacylase (MAT) domain-containing protein</fullName>
    </recommendedName>
</protein>
<dbReference type="Proteomes" id="UP000001055">
    <property type="component" value="Unassembled WGS sequence"/>
</dbReference>
<dbReference type="GO" id="GO:0016740">
    <property type="term" value="F:transferase activity"/>
    <property type="evidence" value="ECO:0007669"/>
    <property type="project" value="InterPro"/>
</dbReference>
<dbReference type="SUPFAM" id="SSF55048">
    <property type="entry name" value="Probable ACP-binding domain of malonyl-CoA ACP transacylase"/>
    <property type="match status" value="1"/>
</dbReference>
<dbReference type="Gene3D" id="3.40.366.10">
    <property type="entry name" value="Malonyl-Coenzyme A Acyl Carrier Protein, domain 2"/>
    <property type="match status" value="1"/>
</dbReference>
<dbReference type="InParanoid" id="Q0URP4"/>
<dbReference type="AlphaFoldDB" id="Q0URP4"/>
<accession>Q0URP4</accession>
<dbReference type="InterPro" id="IPR016036">
    <property type="entry name" value="Malonyl_transacylase_ACP-bd"/>
</dbReference>
<dbReference type="VEuPathDB" id="FungiDB:JI435_055700"/>
<dbReference type="KEGG" id="pno:SNOG_05570"/>
<dbReference type="EMBL" id="CH445332">
    <property type="protein sequence ID" value="EAT86634.1"/>
    <property type="molecule type" value="Genomic_DNA"/>
</dbReference>
<proteinExistence type="predicted"/>